<dbReference type="KEGG" id="schv:BRCON_0585"/>
<dbReference type="InterPro" id="IPR026875">
    <property type="entry name" value="PHydrolase_assoc_dom"/>
</dbReference>
<dbReference type="InterPro" id="IPR023023">
    <property type="entry name" value="dNTPase_2"/>
</dbReference>
<dbReference type="PANTHER" id="PTHR35795:SF1">
    <property type="entry name" value="BIS(5'-NUCLEOSYL)-TETRAPHOSPHATASE, SYMMETRICAL"/>
    <property type="match status" value="1"/>
</dbReference>
<reference evidence="4 5" key="1">
    <citation type="submission" date="2018-05" db="EMBL/GenBank/DDBJ databases">
        <title>A metagenomic window into the 2 km-deep terrestrial subsurface aquifer revealed taxonomically and functionally diverse microbial community comprising novel uncultured bacterial lineages.</title>
        <authorList>
            <person name="Kadnikov V.V."/>
            <person name="Mardanov A.V."/>
            <person name="Beletsky A.V."/>
            <person name="Banks D."/>
            <person name="Pimenov N.V."/>
            <person name="Frank Y.A."/>
            <person name="Karnachuk O.V."/>
            <person name="Ravin N.V."/>
        </authorList>
    </citation>
    <scope>NUCLEOTIDE SEQUENCE [LARGE SCALE GENOMIC DNA]</scope>
    <source>
        <strain evidence="4">BY</strain>
    </source>
</reference>
<keyword evidence="1 2" id="KW-0378">Hydrolase</keyword>
<dbReference type="Proteomes" id="UP000262583">
    <property type="component" value="Chromosome"/>
</dbReference>
<evidence type="ECO:0000256" key="1">
    <source>
        <dbReference type="ARBA" id="ARBA00022801"/>
    </source>
</evidence>
<sequence>MLRRTDLERLEFETLASYAVKSAETRGRDYPIEPDEFRTEFQRDRDRIIHSTAFRKLEYKTQVYMVHYGDYFRTRLTHTMEVAQIARTLARNLRLNPDLTEAIALAHDLGHTPFGHSGEIALKRLLKDEGGFEHNEQGLRVVEYLEERYPDVPGLNLTWEVREGIIKHDTEYDSPSVPERFKPEWAPTLESQVCDVADEIAYNNHDIDDALKMGLISIKDLREVDWVYEIFETARKELPEDIPEKFIKYRAIGTLIDMQVADTLRTTEENLKKYNIASVEDVRKCQHRIVTMSDEMLAKNRVLKNFLMRRVYRHPYVVRMATKAERFIERMFRLYVETPEQLPLKYQARIERDGLVRVVVDYLSGMTDRYLLDEYIKAFEPIGKVL</sequence>
<dbReference type="PANTHER" id="PTHR35795">
    <property type="entry name" value="SLR1885 PROTEIN"/>
    <property type="match status" value="1"/>
</dbReference>
<accession>A0A2Z4Y3Q4</accession>
<evidence type="ECO:0000259" key="3">
    <source>
        <dbReference type="PROSITE" id="PS51831"/>
    </source>
</evidence>
<dbReference type="FunFam" id="1.10.3210.10:FF:000024">
    <property type="entry name" value="Deoxyguanosinetriphosphate triphosphohydrolase-like protein"/>
    <property type="match status" value="1"/>
</dbReference>
<dbReference type="InterPro" id="IPR003607">
    <property type="entry name" value="HD/PDEase_dom"/>
</dbReference>
<evidence type="ECO:0000313" key="4">
    <source>
        <dbReference type="EMBL" id="AXA35362.1"/>
    </source>
</evidence>
<dbReference type="InterPro" id="IPR006261">
    <property type="entry name" value="dGTPase"/>
</dbReference>
<evidence type="ECO:0000313" key="5">
    <source>
        <dbReference type="Proteomes" id="UP000262583"/>
    </source>
</evidence>
<dbReference type="Gene3D" id="1.10.3210.10">
    <property type="entry name" value="Hypothetical protein af1432"/>
    <property type="match status" value="1"/>
</dbReference>
<dbReference type="Pfam" id="PF01966">
    <property type="entry name" value="HD"/>
    <property type="match status" value="1"/>
</dbReference>
<dbReference type="AlphaFoldDB" id="A0A2Z4Y3Q4"/>
<dbReference type="PROSITE" id="PS51831">
    <property type="entry name" value="HD"/>
    <property type="match status" value="1"/>
</dbReference>
<dbReference type="InterPro" id="IPR006674">
    <property type="entry name" value="HD_domain"/>
</dbReference>
<dbReference type="SMART" id="SM00471">
    <property type="entry name" value="HDc"/>
    <property type="match status" value="1"/>
</dbReference>
<dbReference type="NCBIfam" id="TIGR01353">
    <property type="entry name" value="dGTP_triPase"/>
    <property type="match status" value="1"/>
</dbReference>
<protein>
    <recommendedName>
        <fullName evidence="2">Deoxyguanosinetriphosphate triphosphohydrolase-like protein</fullName>
    </recommendedName>
</protein>
<dbReference type="NCBIfam" id="NF002326">
    <property type="entry name" value="PRK01286.1-1"/>
    <property type="match status" value="1"/>
</dbReference>
<organism evidence="4 5">
    <name type="scientific">Sumerlaea chitinivorans</name>
    <dbReference type="NCBI Taxonomy" id="2250252"/>
    <lineage>
        <taxon>Bacteria</taxon>
        <taxon>Candidatus Sumerlaeota</taxon>
        <taxon>Candidatus Sumerlaeia</taxon>
        <taxon>Candidatus Sumerlaeales</taxon>
        <taxon>Candidatus Sumerlaeaceae</taxon>
        <taxon>Candidatus Sumerlaea</taxon>
    </lineage>
</organism>
<dbReference type="CDD" id="cd00077">
    <property type="entry name" value="HDc"/>
    <property type="match status" value="1"/>
</dbReference>
<gene>
    <name evidence="4" type="ORF">BRCON_0585</name>
</gene>
<dbReference type="Pfam" id="PF13286">
    <property type="entry name" value="HD_assoc"/>
    <property type="match status" value="1"/>
</dbReference>
<dbReference type="EMBL" id="CP030759">
    <property type="protein sequence ID" value="AXA35362.1"/>
    <property type="molecule type" value="Genomic_DNA"/>
</dbReference>
<name>A0A2Z4Y3Q4_SUMC1</name>
<dbReference type="GO" id="GO:0016793">
    <property type="term" value="F:triphosphoric monoester hydrolase activity"/>
    <property type="evidence" value="ECO:0007669"/>
    <property type="project" value="InterPro"/>
</dbReference>
<evidence type="ECO:0000256" key="2">
    <source>
        <dbReference type="HAMAP-Rule" id="MF_01212"/>
    </source>
</evidence>
<proteinExistence type="inferred from homology"/>
<dbReference type="HAMAP" id="MF_01212">
    <property type="entry name" value="dGTPase_type2"/>
    <property type="match status" value="1"/>
</dbReference>
<comment type="similarity">
    <text evidence="2">Belongs to the dGTPase family. Type 2 subfamily.</text>
</comment>
<dbReference type="InterPro" id="IPR051094">
    <property type="entry name" value="Diverse_Catalytic_Enzymes"/>
</dbReference>
<feature type="domain" description="HD" evidence="3">
    <location>
        <begin position="75"/>
        <end position="203"/>
    </location>
</feature>
<dbReference type="SUPFAM" id="SSF109604">
    <property type="entry name" value="HD-domain/PDEase-like"/>
    <property type="match status" value="1"/>
</dbReference>